<evidence type="ECO:0000313" key="3">
    <source>
        <dbReference type="Proteomes" id="UP000799764"/>
    </source>
</evidence>
<comment type="caution">
    <text evidence="2">The sequence shown here is derived from an EMBL/GenBank/DDBJ whole genome shotgun (WGS) entry which is preliminary data.</text>
</comment>
<feature type="transmembrane region" description="Helical" evidence="1">
    <location>
        <begin position="19"/>
        <end position="38"/>
    </location>
</feature>
<reference evidence="2" key="1">
    <citation type="journal article" date="2020" name="Stud. Mycol.">
        <title>101 Dothideomycetes genomes: a test case for predicting lifestyles and emergence of pathogens.</title>
        <authorList>
            <person name="Haridas S."/>
            <person name="Albert R."/>
            <person name="Binder M."/>
            <person name="Bloem J."/>
            <person name="Labutti K."/>
            <person name="Salamov A."/>
            <person name="Andreopoulos B."/>
            <person name="Baker S."/>
            <person name="Barry K."/>
            <person name="Bills G."/>
            <person name="Bluhm B."/>
            <person name="Cannon C."/>
            <person name="Castanera R."/>
            <person name="Culley D."/>
            <person name="Daum C."/>
            <person name="Ezra D."/>
            <person name="Gonzalez J."/>
            <person name="Henrissat B."/>
            <person name="Kuo A."/>
            <person name="Liang C."/>
            <person name="Lipzen A."/>
            <person name="Lutzoni F."/>
            <person name="Magnuson J."/>
            <person name="Mondo S."/>
            <person name="Nolan M."/>
            <person name="Ohm R."/>
            <person name="Pangilinan J."/>
            <person name="Park H.-J."/>
            <person name="Ramirez L."/>
            <person name="Alfaro M."/>
            <person name="Sun H."/>
            <person name="Tritt A."/>
            <person name="Yoshinaga Y."/>
            <person name="Zwiers L.-H."/>
            <person name="Turgeon B."/>
            <person name="Goodwin S."/>
            <person name="Spatafora J."/>
            <person name="Crous P."/>
            <person name="Grigoriev I."/>
        </authorList>
    </citation>
    <scope>NUCLEOTIDE SEQUENCE</scope>
    <source>
        <strain evidence="2">CBS 690.94</strain>
    </source>
</reference>
<evidence type="ECO:0000313" key="2">
    <source>
        <dbReference type="EMBL" id="KAF2447302.1"/>
    </source>
</evidence>
<gene>
    <name evidence="2" type="ORF">P171DRAFT_249491</name>
</gene>
<dbReference type="AlphaFoldDB" id="A0A9P4PNK7"/>
<proteinExistence type="predicted"/>
<accession>A0A9P4PNK7</accession>
<name>A0A9P4PNK7_9PLEO</name>
<keyword evidence="1" id="KW-1133">Transmembrane helix</keyword>
<keyword evidence="1" id="KW-0472">Membrane</keyword>
<dbReference type="Proteomes" id="UP000799764">
    <property type="component" value="Unassembled WGS sequence"/>
</dbReference>
<dbReference type="EMBL" id="MU001497">
    <property type="protein sequence ID" value="KAF2447302.1"/>
    <property type="molecule type" value="Genomic_DNA"/>
</dbReference>
<sequence>MGTNAHECAHLRSSPEKLFVMYERLFISLFLIVPRLYVSRSSGRLRCWLRYEASEGGVFLAEELVSISGSGGCWAGNPEGRLCRGAARCLKFGRRLRRRV</sequence>
<keyword evidence="3" id="KW-1185">Reference proteome</keyword>
<protein>
    <submittedName>
        <fullName evidence="2">Uncharacterized protein</fullName>
    </submittedName>
</protein>
<evidence type="ECO:0000256" key="1">
    <source>
        <dbReference type="SAM" id="Phobius"/>
    </source>
</evidence>
<organism evidence="2 3">
    <name type="scientific">Karstenula rhodostoma CBS 690.94</name>
    <dbReference type="NCBI Taxonomy" id="1392251"/>
    <lineage>
        <taxon>Eukaryota</taxon>
        <taxon>Fungi</taxon>
        <taxon>Dikarya</taxon>
        <taxon>Ascomycota</taxon>
        <taxon>Pezizomycotina</taxon>
        <taxon>Dothideomycetes</taxon>
        <taxon>Pleosporomycetidae</taxon>
        <taxon>Pleosporales</taxon>
        <taxon>Massarineae</taxon>
        <taxon>Didymosphaeriaceae</taxon>
        <taxon>Karstenula</taxon>
    </lineage>
</organism>
<keyword evidence="1" id="KW-0812">Transmembrane</keyword>